<evidence type="ECO:0000313" key="3">
    <source>
        <dbReference type="Proteomes" id="UP001152797"/>
    </source>
</evidence>
<dbReference type="AlphaFoldDB" id="A0A9P1BWI4"/>
<evidence type="ECO:0000313" key="2">
    <source>
        <dbReference type="EMBL" id="CAL4768329.1"/>
    </source>
</evidence>
<dbReference type="EMBL" id="CAMXCT010000604">
    <property type="protein sequence ID" value="CAI3981017.1"/>
    <property type="molecule type" value="Genomic_DNA"/>
</dbReference>
<sequence length="649" mass="73305">MFILYLTPEPYSPSMLEAALIDKYKSTKGCKNEKNGGDTCQWSGETSEKRLYMTYVASCASVVRAARGFVEDVGAPAASKSGGLLDLARRSENNAERDCARLMVNQFELGLPIPKTKLDTGVPDDDLSVPVLRLRDWVDFLVRGNHTHILVGLKKPNWKREEAILSAFWANFERQFPTHPVFESARQGNLDLGKTFPMVFHGDEGRGRKRLPFLVLNFHSVLGRGLQVHSKKKPGWIKMAPNYHGHTLTSRFLLAALPKAAYTNEHGHVWESLMDLAADEARHMFFTGVTDLISGRGTFHMAMLHICGDWPWLADSGGFKRSYRNVQKHKTRTKPPVGICHMRAAGQIGYDFEQLNTDQPAWIATMFTQELFCEGFDPSPFVRIPHVPGQTGALWYFDVFHTMHLGVCKYLLGSCLALMSEVEPGSSIDARFDSLSCRFIRWCKESKRRPHIAKLTKELIGWQVQTTFPSGTWHKGGLSSVLMDFVEHAYEANKGSWPRMLQSAGQAVVNCNAFLRTLYAGDAWLSVGQAEKAAQHGLDFLRCYAGLARIALREQRCLWVLQPKHHAMHHLVLYLWNCSRKGKTLNPLCMATQADEDFIGRPSRLSRRVTAQPQQICNRVLGRYLQSAYAQWVKAGYIIRPKHGTNKVR</sequence>
<gene>
    <name evidence="1" type="ORF">C1SCF055_LOCUS8848</name>
</gene>
<reference evidence="2 3" key="2">
    <citation type="submission" date="2024-05" db="EMBL/GenBank/DDBJ databases">
        <authorList>
            <person name="Chen Y."/>
            <person name="Shah S."/>
            <person name="Dougan E. K."/>
            <person name="Thang M."/>
            <person name="Chan C."/>
        </authorList>
    </citation>
    <scope>NUCLEOTIDE SEQUENCE [LARGE SCALE GENOMIC DNA]</scope>
</reference>
<keyword evidence="3" id="KW-1185">Reference proteome</keyword>
<comment type="caution">
    <text evidence="1">The sequence shown here is derived from an EMBL/GenBank/DDBJ whole genome shotgun (WGS) entry which is preliminary data.</text>
</comment>
<dbReference type="EMBL" id="CAMXCT020000604">
    <property type="protein sequence ID" value="CAL1134392.1"/>
    <property type="molecule type" value="Genomic_DNA"/>
</dbReference>
<protein>
    <submittedName>
        <fullName evidence="1">Uncharacterized protein</fullName>
    </submittedName>
</protein>
<dbReference type="EMBL" id="CAMXCT030000604">
    <property type="protein sequence ID" value="CAL4768329.1"/>
    <property type="molecule type" value="Genomic_DNA"/>
</dbReference>
<dbReference type="Proteomes" id="UP001152797">
    <property type="component" value="Unassembled WGS sequence"/>
</dbReference>
<organism evidence="1">
    <name type="scientific">Cladocopium goreaui</name>
    <dbReference type="NCBI Taxonomy" id="2562237"/>
    <lineage>
        <taxon>Eukaryota</taxon>
        <taxon>Sar</taxon>
        <taxon>Alveolata</taxon>
        <taxon>Dinophyceae</taxon>
        <taxon>Suessiales</taxon>
        <taxon>Symbiodiniaceae</taxon>
        <taxon>Cladocopium</taxon>
    </lineage>
</organism>
<name>A0A9P1BWI4_9DINO</name>
<evidence type="ECO:0000313" key="1">
    <source>
        <dbReference type="EMBL" id="CAI3981017.1"/>
    </source>
</evidence>
<proteinExistence type="predicted"/>
<reference evidence="1" key="1">
    <citation type="submission" date="2022-10" db="EMBL/GenBank/DDBJ databases">
        <authorList>
            <person name="Chen Y."/>
            <person name="Dougan E. K."/>
            <person name="Chan C."/>
            <person name="Rhodes N."/>
            <person name="Thang M."/>
        </authorList>
    </citation>
    <scope>NUCLEOTIDE SEQUENCE</scope>
</reference>
<dbReference type="OrthoDB" id="406440at2759"/>
<accession>A0A9P1BWI4</accession>